<evidence type="ECO:0000313" key="3">
    <source>
        <dbReference type="EMBL" id="MBB5221096.1"/>
    </source>
</evidence>
<organism evidence="3 4">
    <name type="scientific">Amaricoccus macauensis</name>
    <dbReference type="NCBI Taxonomy" id="57001"/>
    <lineage>
        <taxon>Bacteria</taxon>
        <taxon>Pseudomonadati</taxon>
        <taxon>Pseudomonadota</taxon>
        <taxon>Alphaproteobacteria</taxon>
        <taxon>Rhodobacterales</taxon>
        <taxon>Paracoccaceae</taxon>
        <taxon>Amaricoccus</taxon>
    </lineage>
</organism>
<evidence type="ECO:0008006" key="5">
    <source>
        <dbReference type="Google" id="ProtNLM"/>
    </source>
</evidence>
<dbReference type="PANTHER" id="PTHR41795">
    <property type="entry name" value="EXOPOLYSACCHARIDE SYNTHESIS PROTEIN"/>
    <property type="match status" value="1"/>
</dbReference>
<evidence type="ECO:0000256" key="1">
    <source>
        <dbReference type="SAM" id="MobiDB-lite"/>
    </source>
</evidence>
<feature type="transmembrane region" description="Helical" evidence="2">
    <location>
        <begin position="161"/>
        <end position="180"/>
    </location>
</feature>
<dbReference type="EMBL" id="JACHFM010000001">
    <property type="protein sequence ID" value="MBB5221096.1"/>
    <property type="molecule type" value="Genomic_DNA"/>
</dbReference>
<dbReference type="InterPro" id="IPR010331">
    <property type="entry name" value="ExoD"/>
</dbReference>
<dbReference type="PANTHER" id="PTHR41795:SF1">
    <property type="entry name" value="EXOPOLYSACCHARIDE SYNTHESIS PROTEIN"/>
    <property type="match status" value="1"/>
</dbReference>
<keyword evidence="2" id="KW-0812">Transmembrane</keyword>
<evidence type="ECO:0000256" key="2">
    <source>
        <dbReference type="SAM" id="Phobius"/>
    </source>
</evidence>
<sequence>MTGAACQLRPGAPPEPERPEPERPEPELPATPPDAGGIGISSVLVRLTRSGTGERVSFGDLVESFEIGAYGPLIVLFAAPNMLPVALPGVSAILGAPLILVTGQMMLGRRTPWLPGFIRRRSMRRSDLARLVDRIVPRLRKLEARMRPRHDALTGRIGRRVVGAIGLLLSTIIFLPIPFGNSLPGFALVLMALGLLARDGLMVVAGGGVAAAGVVVASGFLWGMTEAGILLAQQGLGL</sequence>
<dbReference type="PIRSF" id="PIRSF033239">
    <property type="entry name" value="ExoD"/>
    <property type="match status" value="1"/>
</dbReference>
<proteinExistence type="predicted"/>
<protein>
    <recommendedName>
        <fullName evidence="5">Exopolysaccharide biosynthesis protein</fullName>
    </recommendedName>
</protein>
<gene>
    <name evidence="3" type="ORF">HNP73_001017</name>
</gene>
<dbReference type="RefSeq" id="WP_184147498.1">
    <property type="nucleotide sequence ID" value="NZ_JACHFM010000001.1"/>
</dbReference>
<dbReference type="Pfam" id="PF06055">
    <property type="entry name" value="ExoD"/>
    <property type="match status" value="1"/>
</dbReference>
<keyword evidence="4" id="KW-1185">Reference proteome</keyword>
<feature type="compositionally biased region" description="Basic and acidic residues" evidence="1">
    <location>
        <begin position="15"/>
        <end position="26"/>
    </location>
</feature>
<keyword evidence="2" id="KW-0472">Membrane</keyword>
<reference evidence="3 4" key="1">
    <citation type="submission" date="2020-08" db="EMBL/GenBank/DDBJ databases">
        <title>Genomic Encyclopedia of Type Strains, Phase IV (KMG-IV): sequencing the most valuable type-strain genomes for metagenomic binning, comparative biology and taxonomic classification.</title>
        <authorList>
            <person name="Goeker M."/>
        </authorList>
    </citation>
    <scope>NUCLEOTIDE SEQUENCE [LARGE SCALE GENOMIC DNA]</scope>
    <source>
        <strain evidence="3 4">DSM 101730</strain>
    </source>
</reference>
<feature type="region of interest" description="Disordered" evidence="1">
    <location>
        <begin position="1"/>
        <end position="37"/>
    </location>
</feature>
<feature type="transmembrane region" description="Helical" evidence="2">
    <location>
        <begin position="82"/>
        <end position="101"/>
    </location>
</feature>
<accession>A0A840SMK0</accession>
<dbReference type="Proteomes" id="UP000549457">
    <property type="component" value="Unassembled WGS sequence"/>
</dbReference>
<name>A0A840SMK0_9RHOB</name>
<evidence type="ECO:0000313" key="4">
    <source>
        <dbReference type="Proteomes" id="UP000549457"/>
    </source>
</evidence>
<dbReference type="AlphaFoldDB" id="A0A840SMK0"/>
<keyword evidence="2" id="KW-1133">Transmembrane helix</keyword>
<feature type="transmembrane region" description="Helical" evidence="2">
    <location>
        <begin position="200"/>
        <end position="222"/>
    </location>
</feature>
<comment type="caution">
    <text evidence="3">The sequence shown here is derived from an EMBL/GenBank/DDBJ whole genome shotgun (WGS) entry which is preliminary data.</text>
</comment>